<proteinExistence type="predicted"/>
<dbReference type="EMBL" id="MN740044">
    <property type="protein sequence ID" value="QHT85751.1"/>
    <property type="molecule type" value="Genomic_DNA"/>
</dbReference>
<accession>A0A6C0HY96</accession>
<organism evidence="1">
    <name type="scientific">viral metagenome</name>
    <dbReference type="NCBI Taxonomy" id="1070528"/>
    <lineage>
        <taxon>unclassified sequences</taxon>
        <taxon>metagenomes</taxon>
        <taxon>organismal metagenomes</taxon>
    </lineage>
</organism>
<protein>
    <submittedName>
        <fullName evidence="1">Uncharacterized protein</fullName>
    </submittedName>
</protein>
<reference evidence="1" key="1">
    <citation type="journal article" date="2020" name="Nature">
        <title>Giant virus diversity and host interactions through global metagenomics.</title>
        <authorList>
            <person name="Schulz F."/>
            <person name="Roux S."/>
            <person name="Paez-Espino D."/>
            <person name="Jungbluth S."/>
            <person name="Walsh D.A."/>
            <person name="Denef V.J."/>
            <person name="McMahon K.D."/>
            <person name="Konstantinidis K.T."/>
            <person name="Eloe-Fadrosh E.A."/>
            <person name="Kyrpides N.C."/>
            <person name="Woyke T."/>
        </authorList>
    </citation>
    <scope>NUCLEOTIDE SEQUENCE</scope>
    <source>
        <strain evidence="1">GVMAG-M-3300023184-182</strain>
    </source>
</reference>
<name>A0A6C0HY96_9ZZZZ</name>
<sequence length="220" mass="25999">MILTRYLYSKSAVIASLKTAIQEGDKNKALFWAYELYRSGFQTEVIQLLFSIFDESYYKFKNLRKCIQKKYEKWKEDYKEYPTFVGTFVINMIARNHMLQDLKPESNNVISIVCANVDEFDTKPIEKPSKYLQLCCKYPTVGGDSDNIFCHTRSQTQWIYYASFSPIWNMRLQKYGAKVDHLLKDVVFDDDDQFEVFMEKFGFEPDEQPLSIQKYCLGIL</sequence>
<evidence type="ECO:0000313" key="1">
    <source>
        <dbReference type="EMBL" id="QHT85751.1"/>
    </source>
</evidence>
<dbReference type="AlphaFoldDB" id="A0A6C0HY96"/>